<dbReference type="AlphaFoldDB" id="A0A3N7HQM9"/>
<dbReference type="NCBIfam" id="TIGR02606">
    <property type="entry name" value="antidote_CC2985"/>
    <property type="match status" value="1"/>
</dbReference>
<organism evidence="2 3">
    <name type="scientific">Piscinibacter terrae</name>
    <dbReference type="NCBI Taxonomy" id="2496871"/>
    <lineage>
        <taxon>Bacteria</taxon>
        <taxon>Pseudomonadati</taxon>
        <taxon>Pseudomonadota</taxon>
        <taxon>Betaproteobacteria</taxon>
        <taxon>Burkholderiales</taxon>
        <taxon>Sphaerotilaceae</taxon>
        <taxon>Piscinibacter</taxon>
    </lineage>
</organism>
<dbReference type="InterPro" id="IPR010985">
    <property type="entry name" value="Ribbon_hlx_hlx"/>
</dbReference>
<name>A0A3N7HQM9_9BURK</name>
<evidence type="ECO:0000256" key="1">
    <source>
        <dbReference type="ARBA" id="ARBA00008580"/>
    </source>
</evidence>
<sequence>MVATLNISMPESLKAFVDERVKARGYGSHSEYLRDLVRKDELEAAKDQLRSLLMEGLNSKAGRPWDDLKSDLLKRARRKSSR</sequence>
<dbReference type="GO" id="GO:0006355">
    <property type="term" value="P:regulation of DNA-templated transcription"/>
    <property type="evidence" value="ECO:0007669"/>
    <property type="project" value="InterPro"/>
</dbReference>
<comment type="caution">
    <text evidence="2">The sequence shown here is derived from an EMBL/GenBank/DDBJ whole genome shotgun (WGS) entry which is preliminary data.</text>
</comment>
<gene>
    <name evidence="2" type="ORF">DZC73_14805</name>
</gene>
<proteinExistence type="inferred from homology"/>
<dbReference type="Pfam" id="PF03693">
    <property type="entry name" value="ParD_antitoxin"/>
    <property type="match status" value="1"/>
</dbReference>
<dbReference type="OrthoDB" id="515108at2"/>
<evidence type="ECO:0000313" key="3">
    <source>
        <dbReference type="Proteomes" id="UP000267464"/>
    </source>
</evidence>
<dbReference type="EMBL" id="QUSW01000003">
    <property type="protein sequence ID" value="RQP24548.1"/>
    <property type="molecule type" value="Genomic_DNA"/>
</dbReference>
<dbReference type="InterPro" id="IPR013321">
    <property type="entry name" value="Arc_rbn_hlx_hlx"/>
</dbReference>
<accession>A0A3N7HQM9</accession>
<dbReference type="InterPro" id="IPR022789">
    <property type="entry name" value="ParD"/>
</dbReference>
<evidence type="ECO:0000313" key="2">
    <source>
        <dbReference type="EMBL" id="RQP24548.1"/>
    </source>
</evidence>
<dbReference type="PANTHER" id="PTHR36582:SF2">
    <property type="entry name" value="ANTITOXIN PARD"/>
    <property type="match status" value="1"/>
</dbReference>
<comment type="similarity">
    <text evidence="1">Belongs to the ParD antitoxin family.</text>
</comment>
<protein>
    <submittedName>
        <fullName evidence="2">Type II toxin-antitoxin system ParD family antitoxin</fullName>
    </submittedName>
</protein>
<keyword evidence="3" id="KW-1185">Reference proteome</keyword>
<dbReference type="Proteomes" id="UP000267464">
    <property type="component" value="Unassembled WGS sequence"/>
</dbReference>
<reference evidence="2 3" key="1">
    <citation type="submission" date="2018-08" db="EMBL/GenBank/DDBJ databases">
        <authorList>
            <person name="Khan S.A."/>
            <person name="Jeon C.O."/>
            <person name="Chun B.H."/>
            <person name="Jeong S.E."/>
        </authorList>
    </citation>
    <scope>NUCLEOTIDE SEQUENCE [LARGE SCALE GENOMIC DNA]</scope>
    <source>
        <strain evidence="2 3">S-16</strain>
    </source>
</reference>
<reference evidence="2 3" key="2">
    <citation type="submission" date="2018-12" db="EMBL/GenBank/DDBJ databases">
        <title>Rhizobacter gummiphilus sp. nov., a rubber-degrading bacterium isolated from the soil of a botanical garden in Japan.</title>
        <authorList>
            <person name="Shunsuke S.S."/>
        </authorList>
    </citation>
    <scope>NUCLEOTIDE SEQUENCE [LARGE SCALE GENOMIC DNA]</scope>
    <source>
        <strain evidence="2 3">S-16</strain>
    </source>
</reference>
<dbReference type="SUPFAM" id="SSF47598">
    <property type="entry name" value="Ribbon-helix-helix"/>
    <property type="match status" value="1"/>
</dbReference>
<dbReference type="Gene3D" id="1.10.1220.10">
    <property type="entry name" value="Met repressor-like"/>
    <property type="match status" value="1"/>
</dbReference>
<dbReference type="CDD" id="cd22231">
    <property type="entry name" value="RHH_NikR_HicB-like"/>
    <property type="match status" value="1"/>
</dbReference>
<dbReference type="PANTHER" id="PTHR36582">
    <property type="entry name" value="ANTITOXIN PARD"/>
    <property type="match status" value="1"/>
</dbReference>